<dbReference type="Proteomes" id="UP001595683">
    <property type="component" value="Unassembled WGS sequence"/>
</dbReference>
<dbReference type="EMBL" id="JBHRYE010000049">
    <property type="protein sequence ID" value="MFC3673635.1"/>
    <property type="molecule type" value="Genomic_DNA"/>
</dbReference>
<comment type="caution">
    <text evidence="1">The sequence shown here is derived from an EMBL/GenBank/DDBJ whole genome shotgun (WGS) entry which is preliminary data.</text>
</comment>
<keyword evidence="2" id="KW-1185">Reference proteome</keyword>
<protein>
    <submittedName>
        <fullName evidence="1">Uncharacterized protein</fullName>
    </submittedName>
</protein>
<gene>
    <name evidence="1" type="ORF">ACFOOT_19610</name>
</gene>
<dbReference type="RefSeq" id="WP_191324894.1">
    <property type="nucleotide sequence ID" value="NZ_BMZP01000012.1"/>
</dbReference>
<evidence type="ECO:0000313" key="2">
    <source>
        <dbReference type="Proteomes" id="UP001595683"/>
    </source>
</evidence>
<accession>A0ABV7V8C8</accession>
<proteinExistence type="predicted"/>
<name>A0ABV7V8C8_9SPHN</name>
<evidence type="ECO:0000313" key="1">
    <source>
        <dbReference type="EMBL" id="MFC3673635.1"/>
    </source>
</evidence>
<organism evidence="1 2">
    <name type="scientific">Novosphingobium pokkalii</name>
    <dbReference type="NCBI Taxonomy" id="1770194"/>
    <lineage>
        <taxon>Bacteria</taxon>
        <taxon>Pseudomonadati</taxon>
        <taxon>Pseudomonadota</taxon>
        <taxon>Alphaproteobacteria</taxon>
        <taxon>Sphingomonadales</taxon>
        <taxon>Sphingomonadaceae</taxon>
        <taxon>Novosphingobium</taxon>
    </lineage>
</organism>
<sequence>MSILVRAEYLLHGVVRGLPGTGTRPVRWWLTEADWRLLQAERAVFAIVPRDPRSNRLFGLPITIDRFGQPSRLITQDGTAIPLPTGVTPGS</sequence>
<reference evidence="2" key="1">
    <citation type="journal article" date="2019" name="Int. J. Syst. Evol. Microbiol.">
        <title>The Global Catalogue of Microorganisms (GCM) 10K type strain sequencing project: providing services to taxonomists for standard genome sequencing and annotation.</title>
        <authorList>
            <consortium name="The Broad Institute Genomics Platform"/>
            <consortium name="The Broad Institute Genome Sequencing Center for Infectious Disease"/>
            <person name="Wu L."/>
            <person name="Ma J."/>
        </authorList>
    </citation>
    <scope>NUCLEOTIDE SEQUENCE [LARGE SCALE GENOMIC DNA]</scope>
    <source>
        <strain evidence="2">KCTC 42224</strain>
    </source>
</reference>